<protein>
    <submittedName>
        <fullName evidence="1">Uncharacterized protein</fullName>
    </submittedName>
</protein>
<proteinExistence type="predicted"/>
<dbReference type="Proteomes" id="UP000254649">
    <property type="component" value="Unassembled WGS sequence"/>
</dbReference>
<dbReference type="OrthoDB" id="6872146at2"/>
<gene>
    <name evidence="1" type="ORF">NCTC10801_02432</name>
</gene>
<evidence type="ECO:0000313" key="2">
    <source>
        <dbReference type="Proteomes" id="UP000254649"/>
    </source>
</evidence>
<dbReference type="EMBL" id="UFRQ01000003">
    <property type="protein sequence ID" value="SUT95284.1"/>
    <property type="molecule type" value="Genomic_DNA"/>
</dbReference>
<sequence>MNVLTAYFNSQLVNAGFPDDLEINWSLGHCQGDGVAFYGKITHICWLGLFQRIYPNQKRKFRKFERLAKLLIEWQNYWDSLIMIERNHFGYRYSHSNTMILSAPSAADFCFFNNERAKKEWYFPADNVGEYQALWDEFIVDLEDYIRDLSNRLEREGYLIIEATPYQTEVAYSFETQHYRIEFVTEPHEFYAHHFETYMYDCDFEDVESLCNAVLKGSRIANVFAQVIDKATGITLGEDYFGYLAYDKADKTFGGYRYILIREAIKAARSFISHQVQLMPKNLPHLHFTEN</sequence>
<name>A0A380U470_9PAST</name>
<keyword evidence="2" id="KW-1185">Reference proteome</keyword>
<accession>A0A380U470</accession>
<dbReference type="AlphaFoldDB" id="A0A380U470"/>
<organism evidence="1 2">
    <name type="scientific">[Actinobacillus] rossii</name>
    <dbReference type="NCBI Taxonomy" id="123820"/>
    <lineage>
        <taxon>Bacteria</taxon>
        <taxon>Pseudomonadati</taxon>
        <taxon>Pseudomonadota</taxon>
        <taxon>Gammaproteobacteria</taxon>
        <taxon>Pasteurellales</taxon>
        <taxon>Pasteurellaceae</taxon>
    </lineage>
</organism>
<reference evidence="1 2" key="1">
    <citation type="submission" date="2018-06" db="EMBL/GenBank/DDBJ databases">
        <authorList>
            <consortium name="Pathogen Informatics"/>
            <person name="Doyle S."/>
        </authorList>
    </citation>
    <scope>NUCLEOTIDE SEQUENCE [LARGE SCALE GENOMIC DNA]</scope>
    <source>
        <strain evidence="1 2">NCTC10801</strain>
    </source>
</reference>
<evidence type="ECO:0000313" key="1">
    <source>
        <dbReference type="EMBL" id="SUT95284.1"/>
    </source>
</evidence>